<dbReference type="InterPro" id="IPR025161">
    <property type="entry name" value="IS402-like_dom"/>
</dbReference>
<evidence type="ECO:0000313" key="3">
    <source>
        <dbReference type="Proteomes" id="UP001589733"/>
    </source>
</evidence>
<organism evidence="2 3">
    <name type="scientific">Deinococcus oregonensis</name>
    <dbReference type="NCBI Taxonomy" id="1805970"/>
    <lineage>
        <taxon>Bacteria</taxon>
        <taxon>Thermotogati</taxon>
        <taxon>Deinococcota</taxon>
        <taxon>Deinococci</taxon>
        <taxon>Deinococcales</taxon>
        <taxon>Deinococcaceae</taxon>
        <taxon>Deinococcus</taxon>
    </lineage>
</organism>
<evidence type="ECO:0000259" key="1">
    <source>
        <dbReference type="Pfam" id="PF13340"/>
    </source>
</evidence>
<evidence type="ECO:0000313" key="2">
    <source>
        <dbReference type="EMBL" id="MFB9994724.1"/>
    </source>
</evidence>
<proteinExistence type="predicted"/>
<feature type="domain" description="Insertion element IS402-like" evidence="1">
    <location>
        <begin position="10"/>
        <end position="49"/>
    </location>
</feature>
<dbReference type="Pfam" id="PF13340">
    <property type="entry name" value="DUF4096"/>
    <property type="match status" value="1"/>
</dbReference>
<dbReference type="RefSeq" id="WP_380015939.1">
    <property type="nucleotide sequence ID" value="NZ_JBHLYR010000063.1"/>
</dbReference>
<sequence length="144" mass="15841">MTGRGYSSDLTDQEWALLEPLLPDPKTTGQKRLHSRRLLSDAILYVLRTSDRPTAAVVPMDGFHLANQELGRLGRRNRKGAPDTFDPEGYAALLERLRQPAGQTIYAPVFDWALEEPIGSALPVFAETPLIITEGNSLLLGDGD</sequence>
<gene>
    <name evidence="2" type="ORF">ACFFLM_22460</name>
</gene>
<reference evidence="2 3" key="1">
    <citation type="submission" date="2024-09" db="EMBL/GenBank/DDBJ databases">
        <authorList>
            <person name="Sun Q."/>
            <person name="Mori K."/>
        </authorList>
    </citation>
    <scope>NUCLEOTIDE SEQUENCE [LARGE SCALE GENOMIC DNA]</scope>
    <source>
        <strain evidence="2 3">JCM 13503</strain>
    </source>
</reference>
<dbReference type="SUPFAM" id="SSF52540">
    <property type="entry name" value="P-loop containing nucleoside triphosphate hydrolases"/>
    <property type="match status" value="1"/>
</dbReference>
<dbReference type="EMBL" id="JBHLYR010000063">
    <property type="protein sequence ID" value="MFB9994724.1"/>
    <property type="molecule type" value="Genomic_DNA"/>
</dbReference>
<dbReference type="Proteomes" id="UP001589733">
    <property type="component" value="Unassembled WGS sequence"/>
</dbReference>
<dbReference type="InterPro" id="IPR027417">
    <property type="entry name" value="P-loop_NTPase"/>
</dbReference>
<protein>
    <submittedName>
        <fullName evidence="2">Transposase</fullName>
    </submittedName>
</protein>
<accession>A0ABV6B4N5</accession>
<comment type="caution">
    <text evidence="2">The sequence shown here is derived from an EMBL/GenBank/DDBJ whole genome shotgun (WGS) entry which is preliminary data.</text>
</comment>
<name>A0ABV6B4N5_9DEIO</name>
<keyword evidence="3" id="KW-1185">Reference proteome</keyword>
<dbReference type="Gene3D" id="3.40.50.300">
    <property type="entry name" value="P-loop containing nucleotide triphosphate hydrolases"/>
    <property type="match status" value="1"/>
</dbReference>